<dbReference type="Proteomes" id="UP000649617">
    <property type="component" value="Unassembled WGS sequence"/>
</dbReference>
<keyword evidence="3" id="KW-1185">Reference proteome</keyword>
<feature type="region of interest" description="Disordered" evidence="1">
    <location>
        <begin position="9"/>
        <end position="59"/>
    </location>
</feature>
<evidence type="ECO:0000313" key="3">
    <source>
        <dbReference type="Proteomes" id="UP000649617"/>
    </source>
</evidence>
<accession>A0A812L3E0</accession>
<dbReference type="OrthoDB" id="10567845at2759"/>
<evidence type="ECO:0000256" key="1">
    <source>
        <dbReference type="SAM" id="MobiDB-lite"/>
    </source>
</evidence>
<proteinExistence type="predicted"/>
<name>A0A812L3E0_SYMPI</name>
<feature type="compositionally biased region" description="Basic and acidic residues" evidence="1">
    <location>
        <begin position="32"/>
        <end position="44"/>
    </location>
</feature>
<dbReference type="AlphaFoldDB" id="A0A812L3E0"/>
<gene>
    <name evidence="2" type="ORF">SPIL2461_LOCUS4041</name>
</gene>
<reference evidence="2" key="1">
    <citation type="submission" date="2021-02" db="EMBL/GenBank/DDBJ databases">
        <authorList>
            <person name="Dougan E. K."/>
            <person name="Rhodes N."/>
            <person name="Thang M."/>
            <person name="Chan C."/>
        </authorList>
    </citation>
    <scope>NUCLEOTIDE SEQUENCE</scope>
</reference>
<dbReference type="EMBL" id="CAJNIZ010005159">
    <property type="protein sequence ID" value="CAE7239432.1"/>
    <property type="molecule type" value="Genomic_DNA"/>
</dbReference>
<sequence length="223" mass="24404">MRHKDLLLAFKSSRSRGAKKSGSPSLGVSKSARGESTGRADWESARAPSRSQTPIRERFLAGDDAASRVDFKDTLRPHMNRGGTFVGAHVERPELQEYLSADHGAQKPLSETLRASLRQGPTFVYSGSSTKPDAGAAYLLAENGGAADWKDVLRPTLRIGGTFVGVGQRAEASPDILPEAGETPVSLQDTLRRNLRHGSTFMRSRQREAPRDYCSIHLWSYPQ</sequence>
<evidence type="ECO:0000313" key="2">
    <source>
        <dbReference type="EMBL" id="CAE7239432.1"/>
    </source>
</evidence>
<organism evidence="2 3">
    <name type="scientific">Symbiodinium pilosum</name>
    <name type="common">Dinoflagellate</name>
    <dbReference type="NCBI Taxonomy" id="2952"/>
    <lineage>
        <taxon>Eukaryota</taxon>
        <taxon>Sar</taxon>
        <taxon>Alveolata</taxon>
        <taxon>Dinophyceae</taxon>
        <taxon>Suessiales</taxon>
        <taxon>Symbiodiniaceae</taxon>
        <taxon>Symbiodinium</taxon>
    </lineage>
</organism>
<comment type="caution">
    <text evidence="2">The sequence shown here is derived from an EMBL/GenBank/DDBJ whole genome shotgun (WGS) entry which is preliminary data.</text>
</comment>
<protein>
    <submittedName>
        <fullName evidence="2">Uncharacterized protein</fullName>
    </submittedName>
</protein>